<dbReference type="InterPro" id="IPR021308">
    <property type="entry name" value="GfcB"/>
</dbReference>
<keyword evidence="1" id="KW-0472">Membrane</keyword>
<accession>A0AA92IMK2</accession>
<feature type="transmembrane region" description="Helical" evidence="1">
    <location>
        <begin position="28"/>
        <end position="49"/>
    </location>
</feature>
<keyword evidence="3" id="KW-1185">Reference proteome</keyword>
<dbReference type="EMBL" id="CP032551">
    <property type="protein sequence ID" value="QGT96721.1"/>
    <property type="molecule type" value="Genomic_DNA"/>
</dbReference>
<sequence length="272" mass="30443">MLISPTQIEQKAPANRTQNNNMTAKHSLYIQIIILALISTLISGCSVRLQNYKEIVTELFNTPEDVTLSQQEIEEFPYAGSYIQVDERPRAFMALAFDDNGVLKWRTGGEEIIHTKHGRITATNNMSGAIAHTSNLKNDPLACFREAIRRNNQDLTNCPTTWQRDIWVTTATPNKIEDQAYTYTSEFRVGATEQVNLANGTSHQVIKIEERIGTSDNNVATNTFYISTDNARIVKSHQLIAPPSSSQSSSESTFATIEEVKPYTLEEVKNNG</sequence>
<protein>
    <recommendedName>
        <fullName evidence="4">YjbF family lipoprotein</fullName>
    </recommendedName>
</protein>
<dbReference type="Pfam" id="PF11102">
    <property type="entry name" value="YjbF"/>
    <property type="match status" value="1"/>
</dbReference>
<evidence type="ECO:0000313" key="3">
    <source>
        <dbReference type="Proteomes" id="UP000427820"/>
    </source>
</evidence>
<dbReference type="KEGG" id="panm:D3795_11370"/>
<evidence type="ECO:0008006" key="4">
    <source>
        <dbReference type="Google" id="ProtNLM"/>
    </source>
</evidence>
<proteinExistence type="predicted"/>
<evidence type="ECO:0000256" key="1">
    <source>
        <dbReference type="SAM" id="Phobius"/>
    </source>
</evidence>
<gene>
    <name evidence="2" type="ORF">D3795_11370</name>
</gene>
<dbReference type="Gene3D" id="2.40.360.10">
    <property type="entry name" value="YmcC-like"/>
    <property type="match status" value="1"/>
</dbReference>
<dbReference type="InterPro" id="IPR023373">
    <property type="entry name" value="YmcC_sf"/>
</dbReference>
<evidence type="ECO:0000313" key="2">
    <source>
        <dbReference type="EMBL" id="QGT96721.1"/>
    </source>
</evidence>
<keyword evidence="1" id="KW-1133">Transmembrane helix</keyword>
<keyword evidence="1" id="KW-0812">Transmembrane</keyword>
<name>A0AA92IMK2_9GAMM</name>
<dbReference type="SUPFAM" id="SSF159270">
    <property type="entry name" value="YmcC-like"/>
    <property type="match status" value="1"/>
</dbReference>
<dbReference type="AlphaFoldDB" id="A0AA92IMK2"/>
<reference evidence="2 3" key="1">
    <citation type="submission" date="2018-09" db="EMBL/GenBank/DDBJ databases">
        <title>Whole genome sequencing of Idiomarina andamanensis W-5T (LMG 29773T= JCM 31645T).</title>
        <authorList>
            <person name="Das S.K."/>
        </authorList>
    </citation>
    <scope>NUCLEOTIDE SEQUENCE [LARGE SCALE GENOMIC DNA]</scope>
    <source>
        <strain evidence="2 3">W-5T</strain>
    </source>
</reference>
<dbReference type="Proteomes" id="UP000427820">
    <property type="component" value="Chromosome"/>
</dbReference>
<organism evidence="2 3">
    <name type="scientific">Pseudidiomarina andamanensis</name>
    <dbReference type="NCBI Taxonomy" id="1940690"/>
    <lineage>
        <taxon>Bacteria</taxon>
        <taxon>Pseudomonadati</taxon>
        <taxon>Pseudomonadota</taxon>
        <taxon>Gammaproteobacteria</taxon>
        <taxon>Alteromonadales</taxon>
        <taxon>Idiomarinaceae</taxon>
        <taxon>Pseudidiomarina</taxon>
    </lineage>
</organism>